<organism evidence="2 3">
    <name type="scientific">Cardiocondyla obscurior</name>
    <dbReference type="NCBI Taxonomy" id="286306"/>
    <lineage>
        <taxon>Eukaryota</taxon>
        <taxon>Metazoa</taxon>
        <taxon>Ecdysozoa</taxon>
        <taxon>Arthropoda</taxon>
        <taxon>Hexapoda</taxon>
        <taxon>Insecta</taxon>
        <taxon>Pterygota</taxon>
        <taxon>Neoptera</taxon>
        <taxon>Endopterygota</taxon>
        <taxon>Hymenoptera</taxon>
        <taxon>Apocrita</taxon>
        <taxon>Aculeata</taxon>
        <taxon>Formicoidea</taxon>
        <taxon>Formicidae</taxon>
        <taxon>Myrmicinae</taxon>
        <taxon>Cardiocondyla</taxon>
    </lineage>
</organism>
<feature type="region of interest" description="Disordered" evidence="1">
    <location>
        <begin position="16"/>
        <end position="45"/>
    </location>
</feature>
<proteinExistence type="predicted"/>
<comment type="caution">
    <text evidence="2">The sequence shown here is derived from an EMBL/GenBank/DDBJ whole genome shotgun (WGS) entry which is preliminary data.</text>
</comment>
<reference evidence="2 3" key="1">
    <citation type="submission" date="2023-03" db="EMBL/GenBank/DDBJ databases">
        <title>High recombination rates correlate with genetic variation in Cardiocondyla obscurior ants.</title>
        <authorList>
            <person name="Errbii M."/>
        </authorList>
    </citation>
    <scope>NUCLEOTIDE SEQUENCE [LARGE SCALE GENOMIC DNA]</scope>
    <source>
        <strain evidence="2">Alpha-2009</strain>
        <tissue evidence="2">Whole body</tissue>
    </source>
</reference>
<evidence type="ECO:0000313" key="2">
    <source>
        <dbReference type="EMBL" id="KAL0132995.1"/>
    </source>
</evidence>
<name>A0AAW2H085_9HYME</name>
<gene>
    <name evidence="2" type="ORF">PUN28_000612</name>
</gene>
<dbReference type="Proteomes" id="UP001430953">
    <property type="component" value="Unassembled WGS sequence"/>
</dbReference>
<dbReference type="EMBL" id="JADYXP020000001">
    <property type="protein sequence ID" value="KAL0132995.1"/>
    <property type="molecule type" value="Genomic_DNA"/>
</dbReference>
<evidence type="ECO:0000313" key="3">
    <source>
        <dbReference type="Proteomes" id="UP001430953"/>
    </source>
</evidence>
<keyword evidence="3" id="KW-1185">Reference proteome</keyword>
<dbReference type="AlphaFoldDB" id="A0AAW2H085"/>
<sequence>MTKWKTLIKLRSASVFPGRAGDTDKSRNANSNLTNEKASRRPRCRFAKFPIPPHCPLR</sequence>
<accession>A0AAW2H085</accession>
<evidence type="ECO:0000256" key="1">
    <source>
        <dbReference type="SAM" id="MobiDB-lite"/>
    </source>
</evidence>
<protein>
    <submittedName>
        <fullName evidence="2">Uncharacterized protein</fullName>
    </submittedName>
</protein>